<dbReference type="Gene3D" id="3.90.320.10">
    <property type="match status" value="1"/>
</dbReference>
<keyword evidence="10" id="KW-0413">Isomerase</keyword>
<dbReference type="InterPro" id="IPR000212">
    <property type="entry name" value="DNA_helicase_UvrD/REP"/>
</dbReference>
<protein>
    <recommendedName>
        <fullName evidence="12">DNA 3'-5' helicase</fullName>
        <ecNumber evidence="12">5.6.2.4</ecNumber>
    </recommendedName>
    <alternativeName>
        <fullName evidence="13">DNA 3'-5' helicase II</fullName>
    </alternativeName>
</protein>
<evidence type="ECO:0000259" key="16">
    <source>
        <dbReference type="PROSITE" id="PS51198"/>
    </source>
</evidence>
<evidence type="ECO:0000256" key="14">
    <source>
        <dbReference type="ARBA" id="ARBA00048988"/>
    </source>
</evidence>
<keyword evidence="3" id="KW-0227">DNA damage</keyword>
<feature type="domain" description="UvrD-like helicase ATP-binding" evidence="16">
    <location>
        <begin position="1"/>
        <end position="446"/>
    </location>
</feature>
<dbReference type="InterPro" id="IPR014016">
    <property type="entry name" value="UvrD-like_ATP-bd"/>
</dbReference>
<dbReference type="AlphaFoldDB" id="A0A518BYP4"/>
<dbReference type="PANTHER" id="PTHR11070:SF2">
    <property type="entry name" value="ATP-DEPENDENT DNA HELICASE SRS2"/>
    <property type="match status" value="1"/>
</dbReference>
<sequence>MTRVRHQVIRASAGSGKTFRLACQYLTLLHEGADPRRILATTFTRAAAGEIRDRVLSWLVGAANDEQALAGLRSDTGLDLSRDDVEVLFDRLLPALPGLPIGTIDATFQRLAGMFAFELGMPDDPVMLDERSSLADDLRQRSIERLLANYTDQEEIDTLGQWVRQLASGASRRSVTQAILEVSAEMYDVWTQAPDAALWSFGDYGHRLTDDRLNEAIDRLQSCHDILPQTKAGKPNKLFSRAWQALLDAARAQEWLGVLGNGLATKVRLREPTFSRGDITPEFVAAIRPLIDHALAHISEAYAWRTSASAHFLERFAEAWREITAEQGVAFYSEPTRLLGQRIRQSTADWITDLYFRLDGQVTHLMLDEFQDTSREQWDVLQPLVEELLAHGRAEESGRSLFCVGDTKQAIYGWRGGDVRLFDEVAEMADRAGSRSESLGRIYRCAQPVLDAVNDVFMHASDVSIYQTDEEREAVSDWVKKYPEHVAARADRPGYVTIRCTSPADDDAGADVHLDEVARYVANLHRGMPERSVGVLVSRRVVATDLILALRALGVDASDQGGVPIEGDSAVEAVLSVMRLADHPGDEAAAFHVRNSPLAEVVRLPDDARQLGSWAARLRGVLLREGFGRVLQRWIQPLAGQCDARRWRRLTQLLVLAQQFDAVAGAQPEPPALRPLAFVHHVRTTSVRDPSASPVRVMTIHASKGLEFDAVVLPDLEQTWRARGGLAIDRDPETHQIRRVAVSPSSDLRGYFPEIEASVNATNAVELIERLCLLYVAMTRARYGLYVFLRPVAAIKGGVSKEGTRNRTHASLIRQTLGIELKADDVAAEYRSYGEPDWHERAGSEPVEPPPDCVPLRLTLASGSAPTRQSATAHGVVPRLATIFQQDRASEATSRGDAVHTLLEGVGFLDEQIPAWCADDEAALELLRDAGLPVDRHDRVMDWVREARSALSAPPIAEALSRRGAAETRSEVPFAFRDDAGHLHTGRIDRLVVWQRGGRPVAAEVLDFKTDRVTDSEADRALTCDRHAEQVQRYVRAAARVLGLDASEVRGRLLMVHPGSVIGIDSSAG</sequence>
<evidence type="ECO:0000256" key="9">
    <source>
        <dbReference type="ARBA" id="ARBA00023204"/>
    </source>
</evidence>
<dbReference type="GO" id="GO:0033202">
    <property type="term" value="C:DNA helicase complex"/>
    <property type="evidence" value="ECO:0007669"/>
    <property type="project" value="TreeGrafter"/>
</dbReference>
<dbReference type="InterPro" id="IPR027417">
    <property type="entry name" value="P-loop_NTPase"/>
</dbReference>
<dbReference type="PROSITE" id="PS51198">
    <property type="entry name" value="UVRD_HELICASE_ATP_BIND"/>
    <property type="match status" value="1"/>
</dbReference>
<evidence type="ECO:0000256" key="5">
    <source>
        <dbReference type="ARBA" id="ARBA00022806"/>
    </source>
</evidence>
<keyword evidence="19" id="KW-1185">Reference proteome</keyword>
<dbReference type="Pfam" id="PF00580">
    <property type="entry name" value="UvrD-helicase"/>
    <property type="match status" value="1"/>
</dbReference>
<dbReference type="GO" id="GO:0005829">
    <property type="term" value="C:cytosol"/>
    <property type="evidence" value="ECO:0007669"/>
    <property type="project" value="TreeGrafter"/>
</dbReference>
<proteinExistence type="predicted"/>
<dbReference type="InterPro" id="IPR038726">
    <property type="entry name" value="PDDEXK_AddAB-type"/>
</dbReference>
<dbReference type="Pfam" id="PF13361">
    <property type="entry name" value="UvrD_C"/>
    <property type="match status" value="1"/>
</dbReference>
<evidence type="ECO:0000256" key="11">
    <source>
        <dbReference type="ARBA" id="ARBA00034617"/>
    </source>
</evidence>
<feature type="binding site" evidence="15">
    <location>
        <begin position="11"/>
        <end position="18"/>
    </location>
    <ligand>
        <name>ATP</name>
        <dbReference type="ChEBI" id="CHEBI:30616"/>
    </ligand>
</feature>
<dbReference type="Pfam" id="PF12705">
    <property type="entry name" value="PDDEXK_1"/>
    <property type="match status" value="1"/>
</dbReference>
<evidence type="ECO:0000256" key="1">
    <source>
        <dbReference type="ARBA" id="ARBA00022722"/>
    </source>
</evidence>
<keyword evidence="1" id="KW-0540">Nuclease</keyword>
<dbReference type="OrthoDB" id="9810135at2"/>
<evidence type="ECO:0000256" key="7">
    <source>
        <dbReference type="ARBA" id="ARBA00022840"/>
    </source>
</evidence>
<dbReference type="GO" id="GO:0003677">
    <property type="term" value="F:DNA binding"/>
    <property type="evidence" value="ECO:0007669"/>
    <property type="project" value="UniProtKB-KW"/>
</dbReference>
<evidence type="ECO:0000256" key="10">
    <source>
        <dbReference type="ARBA" id="ARBA00023235"/>
    </source>
</evidence>
<dbReference type="GO" id="GO:0043138">
    <property type="term" value="F:3'-5' DNA helicase activity"/>
    <property type="evidence" value="ECO:0007669"/>
    <property type="project" value="UniProtKB-EC"/>
</dbReference>
<dbReference type="InterPro" id="IPR014017">
    <property type="entry name" value="DNA_helicase_UvrD-like_C"/>
</dbReference>
<comment type="catalytic activity">
    <reaction evidence="11">
        <text>Couples ATP hydrolysis with the unwinding of duplex DNA by translocating in the 3'-5' direction.</text>
        <dbReference type="EC" id="5.6.2.4"/>
    </reaction>
</comment>
<dbReference type="RefSeq" id="WP_145446256.1">
    <property type="nucleotide sequence ID" value="NZ_CP036280.1"/>
</dbReference>
<keyword evidence="4 15" id="KW-0378">Hydrolase</keyword>
<keyword evidence="7 15" id="KW-0067">ATP-binding</keyword>
<reference evidence="18 19" key="1">
    <citation type="submission" date="2019-02" db="EMBL/GenBank/DDBJ databases">
        <title>Deep-cultivation of Planctomycetes and their phenomic and genomic characterization uncovers novel biology.</title>
        <authorList>
            <person name="Wiegand S."/>
            <person name="Jogler M."/>
            <person name="Boedeker C."/>
            <person name="Pinto D."/>
            <person name="Vollmers J."/>
            <person name="Rivas-Marin E."/>
            <person name="Kohn T."/>
            <person name="Peeters S.H."/>
            <person name="Heuer A."/>
            <person name="Rast P."/>
            <person name="Oberbeckmann S."/>
            <person name="Bunk B."/>
            <person name="Jeske O."/>
            <person name="Meyerdierks A."/>
            <person name="Storesund J.E."/>
            <person name="Kallscheuer N."/>
            <person name="Luecker S."/>
            <person name="Lage O.M."/>
            <person name="Pohl T."/>
            <person name="Merkel B.J."/>
            <person name="Hornburger P."/>
            <person name="Mueller R.-W."/>
            <person name="Bruemmer F."/>
            <person name="Labrenz M."/>
            <person name="Spormann A.M."/>
            <person name="Op den Camp H."/>
            <person name="Overmann J."/>
            <person name="Amann R."/>
            <person name="Jetten M.S.M."/>
            <person name="Mascher T."/>
            <person name="Medema M.H."/>
            <person name="Devos D.P."/>
            <person name="Kaster A.-K."/>
            <person name="Ovreas L."/>
            <person name="Rohde M."/>
            <person name="Galperin M.Y."/>
            <person name="Jogler C."/>
        </authorList>
    </citation>
    <scope>NUCLEOTIDE SEQUENCE [LARGE SCALE GENOMIC DNA]</scope>
    <source>
        <strain evidence="18 19">Pan265</strain>
    </source>
</reference>
<organism evidence="18 19">
    <name type="scientific">Mucisphaera calidilacus</name>
    <dbReference type="NCBI Taxonomy" id="2527982"/>
    <lineage>
        <taxon>Bacteria</taxon>
        <taxon>Pseudomonadati</taxon>
        <taxon>Planctomycetota</taxon>
        <taxon>Phycisphaerae</taxon>
        <taxon>Phycisphaerales</taxon>
        <taxon>Phycisphaeraceae</taxon>
        <taxon>Mucisphaera</taxon>
    </lineage>
</organism>
<evidence type="ECO:0000256" key="4">
    <source>
        <dbReference type="ARBA" id="ARBA00022801"/>
    </source>
</evidence>
<dbReference type="PANTHER" id="PTHR11070">
    <property type="entry name" value="UVRD / RECB / PCRA DNA HELICASE FAMILY MEMBER"/>
    <property type="match status" value="1"/>
</dbReference>
<evidence type="ECO:0000256" key="3">
    <source>
        <dbReference type="ARBA" id="ARBA00022763"/>
    </source>
</evidence>
<evidence type="ECO:0000256" key="12">
    <source>
        <dbReference type="ARBA" id="ARBA00034808"/>
    </source>
</evidence>
<keyword evidence="5 15" id="KW-0347">Helicase</keyword>
<name>A0A518BYP4_9BACT</name>
<keyword evidence="6" id="KW-0269">Exonuclease</keyword>
<evidence type="ECO:0000256" key="6">
    <source>
        <dbReference type="ARBA" id="ARBA00022839"/>
    </source>
</evidence>
<gene>
    <name evidence="18" type="primary">addA</name>
    <name evidence="18" type="ORF">Pan265_19360</name>
</gene>
<evidence type="ECO:0000313" key="19">
    <source>
        <dbReference type="Proteomes" id="UP000320386"/>
    </source>
</evidence>
<dbReference type="Proteomes" id="UP000320386">
    <property type="component" value="Chromosome"/>
</dbReference>
<dbReference type="GO" id="GO:0004527">
    <property type="term" value="F:exonuclease activity"/>
    <property type="evidence" value="ECO:0007669"/>
    <property type="project" value="UniProtKB-KW"/>
</dbReference>
<dbReference type="SUPFAM" id="SSF52540">
    <property type="entry name" value="P-loop containing nucleoside triphosphate hydrolases"/>
    <property type="match status" value="1"/>
</dbReference>
<evidence type="ECO:0000256" key="15">
    <source>
        <dbReference type="PROSITE-ProRule" id="PRU00560"/>
    </source>
</evidence>
<evidence type="ECO:0000259" key="17">
    <source>
        <dbReference type="PROSITE" id="PS51217"/>
    </source>
</evidence>
<dbReference type="EMBL" id="CP036280">
    <property type="protein sequence ID" value="QDU72074.1"/>
    <property type="molecule type" value="Genomic_DNA"/>
</dbReference>
<dbReference type="InterPro" id="IPR011335">
    <property type="entry name" value="Restrct_endonuc-II-like"/>
</dbReference>
<evidence type="ECO:0000256" key="2">
    <source>
        <dbReference type="ARBA" id="ARBA00022741"/>
    </source>
</evidence>
<dbReference type="InterPro" id="IPR011604">
    <property type="entry name" value="PDDEXK-like_dom_sf"/>
</dbReference>
<dbReference type="GO" id="GO:0000725">
    <property type="term" value="P:recombinational repair"/>
    <property type="evidence" value="ECO:0007669"/>
    <property type="project" value="TreeGrafter"/>
</dbReference>
<evidence type="ECO:0000313" key="18">
    <source>
        <dbReference type="EMBL" id="QDU72074.1"/>
    </source>
</evidence>
<dbReference type="KEGG" id="mcad:Pan265_19360"/>
<dbReference type="GO" id="GO:0016887">
    <property type="term" value="F:ATP hydrolysis activity"/>
    <property type="evidence" value="ECO:0007669"/>
    <property type="project" value="RHEA"/>
</dbReference>
<dbReference type="Gene3D" id="3.40.50.300">
    <property type="entry name" value="P-loop containing nucleotide triphosphate hydrolases"/>
    <property type="match status" value="3"/>
</dbReference>
<evidence type="ECO:0000256" key="13">
    <source>
        <dbReference type="ARBA" id="ARBA00034923"/>
    </source>
</evidence>
<keyword evidence="9" id="KW-0234">DNA repair</keyword>
<keyword evidence="8" id="KW-0238">DNA-binding</keyword>
<dbReference type="EC" id="5.6.2.4" evidence="12"/>
<comment type="catalytic activity">
    <reaction evidence="14">
        <text>ATP + H2O = ADP + phosphate + H(+)</text>
        <dbReference type="Rhea" id="RHEA:13065"/>
        <dbReference type="ChEBI" id="CHEBI:15377"/>
        <dbReference type="ChEBI" id="CHEBI:15378"/>
        <dbReference type="ChEBI" id="CHEBI:30616"/>
        <dbReference type="ChEBI" id="CHEBI:43474"/>
        <dbReference type="ChEBI" id="CHEBI:456216"/>
        <dbReference type="EC" id="5.6.2.4"/>
    </reaction>
</comment>
<dbReference type="SUPFAM" id="SSF52980">
    <property type="entry name" value="Restriction endonuclease-like"/>
    <property type="match status" value="1"/>
</dbReference>
<dbReference type="PROSITE" id="PS51217">
    <property type="entry name" value="UVRD_HELICASE_CTER"/>
    <property type="match status" value="1"/>
</dbReference>
<evidence type="ECO:0000256" key="8">
    <source>
        <dbReference type="ARBA" id="ARBA00023125"/>
    </source>
</evidence>
<feature type="domain" description="UvrD-like helicase C-terminal" evidence="17">
    <location>
        <begin position="447"/>
        <end position="705"/>
    </location>
</feature>
<keyword evidence="2 15" id="KW-0547">Nucleotide-binding</keyword>
<dbReference type="GO" id="GO:0005524">
    <property type="term" value="F:ATP binding"/>
    <property type="evidence" value="ECO:0007669"/>
    <property type="project" value="UniProtKB-UniRule"/>
</dbReference>
<accession>A0A518BYP4</accession>